<dbReference type="EMBL" id="JAUEPR010000007">
    <property type="protein sequence ID" value="KAK0482471.1"/>
    <property type="molecule type" value="Genomic_DNA"/>
</dbReference>
<accession>A0AA39TDX0</accession>
<reference evidence="1" key="1">
    <citation type="submission" date="2023-06" db="EMBL/GenBank/DDBJ databases">
        <authorList>
            <consortium name="Lawrence Berkeley National Laboratory"/>
            <person name="Ahrendt S."/>
            <person name="Sahu N."/>
            <person name="Indic B."/>
            <person name="Wong-Bajracharya J."/>
            <person name="Merenyi Z."/>
            <person name="Ke H.-M."/>
            <person name="Monk M."/>
            <person name="Kocsube S."/>
            <person name="Drula E."/>
            <person name="Lipzen A."/>
            <person name="Balint B."/>
            <person name="Henrissat B."/>
            <person name="Andreopoulos B."/>
            <person name="Martin F.M."/>
            <person name="Harder C.B."/>
            <person name="Rigling D."/>
            <person name="Ford K.L."/>
            <person name="Foster G.D."/>
            <person name="Pangilinan J."/>
            <person name="Papanicolaou A."/>
            <person name="Barry K."/>
            <person name="LaButti K."/>
            <person name="Viragh M."/>
            <person name="Koriabine M."/>
            <person name="Yan M."/>
            <person name="Riley R."/>
            <person name="Champramary S."/>
            <person name="Plett K.L."/>
            <person name="Tsai I.J."/>
            <person name="Slot J."/>
            <person name="Sipos G."/>
            <person name="Plett J."/>
            <person name="Nagy L.G."/>
            <person name="Grigoriev I.V."/>
        </authorList>
    </citation>
    <scope>NUCLEOTIDE SEQUENCE</scope>
    <source>
        <strain evidence="1">ICMP 16352</strain>
    </source>
</reference>
<keyword evidence="2" id="KW-1185">Reference proteome</keyword>
<sequence>MSLFKYLPQLLTDFSADEGQLTHRPAPPTSPVETYATTDVEMSDSEYHLDEDMIAEMMTHLSLNDTDTDDTDLDDKMDMISQLPIAEIYTRQLRLALVGSIKVKITQQSN</sequence>
<protein>
    <submittedName>
        <fullName evidence="1">Uncharacterized protein</fullName>
    </submittedName>
</protein>
<dbReference type="AlphaFoldDB" id="A0AA39TDX0"/>
<evidence type="ECO:0000313" key="2">
    <source>
        <dbReference type="Proteomes" id="UP001175227"/>
    </source>
</evidence>
<proteinExistence type="predicted"/>
<comment type="caution">
    <text evidence="1">The sequence shown here is derived from an EMBL/GenBank/DDBJ whole genome shotgun (WGS) entry which is preliminary data.</text>
</comment>
<gene>
    <name evidence="1" type="ORF">IW261DRAFT_1418034</name>
</gene>
<dbReference type="Proteomes" id="UP001175227">
    <property type="component" value="Unassembled WGS sequence"/>
</dbReference>
<organism evidence="1 2">
    <name type="scientific">Armillaria novae-zelandiae</name>
    <dbReference type="NCBI Taxonomy" id="153914"/>
    <lineage>
        <taxon>Eukaryota</taxon>
        <taxon>Fungi</taxon>
        <taxon>Dikarya</taxon>
        <taxon>Basidiomycota</taxon>
        <taxon>Agaricomycotina</taxon>
        <taxon>Agaricomycetes</taxon>
        <taxon>Agaricomycetidae</taxon>
        <taxon>Agaricales</taxon>
        <taxon>Marasmiineae</taxon>
        <taxon>Physalacriaceae</taxon>
        <taxon>Armillaria</taxon>
    </lineage>
</organism>
<name>A0AA39TDX0_9AGAR</name>
<evidence type="ECO:0000313" key="1">
    <source>
        <dbReference type="EMBL" id="KAK0482471.1"/>
    </source>
</evidence>